<evidence type="ECO:0000313" key="5">
    <source>
        <dbReference type="Proteomes" id="UP000717585"/>
    </source>
</evidence>
<dbReference type="GO" id="GO:0051537">
    <property type="term" value="F:2 iron, 2 sulfur cluster binding"/>
    <property type="evidence" value="ECO:0007669"/>
    <property type="project" value="TreeGrafter"/>
</dbReference>
<keyword evidence="2" id="KW-0406">Ion transport</keyword>
<dbReference type="PROSITE" id="PS50810">
    <property type="entry name" value="FRATAXIN_2"/>
    <property type="match status" value="1"/>
</dbReference>
<evidence type="ECO:0000256" key="2">
    <source>
        <dbReference type="ARBA" id="ARBA00022496"/>
    </source>
</evidence>
<reference evidence="4" key="1">
    <citation type="submission" date="2021-05" db="EMBL/GenBank/DDBJ databases">
        <title>A free-living protist that lacks canonical eukaryotic 1 DNA replication and segregation systems.</title>
        <authorList>
            <person name="Salas-Leiva D.E."/>
            <person name="Tromer E.C."/>
            <person name="Curtis B.A."/>
            <person name="Jerlstrom-Hultqvist J."/>
            <person name="Kolisko M."/>
            <person name="Yi Z."/>
            <person name="Salas-Leiva J.S."/>
            <person name="Gallot-Lavallee L."/>
            <person name="Kops G.J.P.L."/>
            <person name="Archibald J.M."/>
            <person name="Simpson A.G.B."/>
            <person name="Roger A.J."/>
        </authorList>
    </citation>
    <scope>NUCLEOTIDE SEQUENCE</scope>
    <source>
        <strain evidence="4">BICM</strain>
    </source>
</reference>
<dbReference type="Gene3D" id="3.30.920.10">
    <property type="entry name" value="Frataxin/CyaY"/>
    <property type="match status" value="1"/>
</dbReference>
<keyword evidence="3" id="KW-0408">Iron</keyword>
<dbReference type="Pfam" id="PF01491">
    <property type="entry name" value="Frataxin_Cyay"/>
    <property type="match status" value="1"/>
</dbReference>
<dbReference type="PROSITE" id="PS01344">
    <property type="entry name" value="FRATAXIN_1"/>
    <property type="match status" value="1"/>
</dbReference>
<dbReference type="GO" id="GO:0016226">
    <property type="term" value="P:iron-sulfur cluster assembly"/>
    <property type="evidence" value="ECO:0007669"/>
    <property type="project" value="InterPro"/>
</dbReference>
<dbReference type="Proteomes" id="UP000717585">
    <property type="component" value="Unassembled WGS sequence"/>
</dbReference>
<keyword evidence="2" id="KW-0813">Transport</keyword>
<dbReference type="InterPro" id="IPR036524">
    <property type="entry name" value="Frataxin/CyaY_sf"/>
</dbReference>
<comment type="similarity">
    <text evidence="1">Belongs to the frataxin family.</text>
</comment>
<dbReference type="InterPro" id="IPR002908">
    <property type="entry name" value="Frataxin/CyaY"/>
</dbReference>
<dbReference type="PANTHER" id="PTHR16821:SF2">
    <property type="entry name" value="FRATAXIN, MITOCHONDRIAL"/>
    <property type="match status" value="1"/>
</dbReference>
<dbReference type="GO" id="GO:0008198">
    <property type="term" value="F:ferrous iron binding"/>
    <property type="evidence" value="ECO:0007669"/>
    <property type="project" value="TreeGrafter"/>
</dbReference>
<sequence>MLSLKASQFIGHNGAFQPFGRIIAAFQPVTCVDSASSSLTHFGRFNSTFQHHTSLHTLSTGLSIFSRGLVTHTAPPDTAATAETLPENVFTSISEDWLDALTCWLEDNDPGFEEIEYHDGVLTFKIPDGMTFVVNRQTPNRELWLSSPVRGPSHFQLYSVDGRPEWIESKTGSNLHAVLEEDVSKLLGVEYPIVIE</sequence>
<dbReference type="GO" id="GO:0008199">
    <property type="term" value="F:ferric iron binding"/>
    <property type="evidence" value="ECO:0007669"/>
    <property type="project" value="InterPro"/>
</dbReference>
<accession>A0A8J6DZJ1</accession>
<dbReference type="OrthoDB" id="1897642at2759"/>
<keyword evidence="2" id="KW-0410">Iron transport</keyword>
<gene>
    <name evidence="4" type="ORF">J8273_7041</name>
</gene>
<dbReference type="InterPro" id="IPR020895">
    <property type="entry name" value="Frataxin_CS"/>
</dbReference>
<dbReference type="GO" id="GO:0005739">
    <property type="term" value="C:mitochondrion"/>
    <property type="evidence" value="ECO:0007669"/>
    <property type="project" value="TreeGrafter"/>
</dbReference>
<dbReference type="PANTHER" id="PTHR16821">
    <property type="entry name" value="FRATAXIN"/>
    <property type="match status" value="1"/>
</dbReference>
<dbReference type="SMART" id="SM01219">
    <property type="entry name" value="Frataxin_Cyay"/>
    <property type="match status" value="1"/>
</dbReference>
<organism evidence="4 5">
    <name type="scientific">Carpediemonas membranifera</name>
    <dbReference type="NCBI Taxonomy" id="201153"/>
    <lineage>
        <taxon>Eukaryota</taxon>
        <taxon>Metamonada</taxon>
        <taxon>Carpediemonas-like organisms</taxon>
        <taxon>Carpediemonas</taxon>
    </lineage>
</organism>
<comment type="caution">
    <text evidence="4">The sequence shown here is derived from an EMBL/GenBank/DDBJ whole genome shotgun (WGS) entry which is preliminary data.</text>
</comment>
<dbReference type="SUPFAM" id="SSF55387">
    <property type="entry name" value="Frataxin/Nqo15-like"/>
    <property type="match status" value="1"/>
</dbReference>
<dbReference type="GO" id="GO:0006879">
    <property type="term" value="P:intracellular iron ion homeostasis"/>
    <property type="evidence" value="ECO:0007669"/>
    <property type="project" value="TreeGrafter"/>
</dbReference>
<evidence type="ECO:0000256" key="3">
    <source>
        <dbReference type="ARBA" id="ARBA00023004"/>
    </source>
</evidence>
<evidence type="ECO:0000256" key="1">
    <source>
        <dbReference type="ARBA" id="ARBA00008183"/>
    </source>
</evidence>
<dbReference type="AlphaFoldDB" id="A0A8J6DZJ1"/>
<name>A0A8J6DZJ1_9EUKA</name>
<dbReference type="GO" id="GO:0006826">
    <property type="term" value="P:iron ion transport"/>
    <property type="evidence" value="ECO:0007669"/>
    <property type="project" value="UniProtKB-KW"/>
</dbReference>
<dbReference type="EMBL" id="JAHDYR010000062">
    <property type="protein sequence ID" value="KAG9390788.1"/>
    <property type="molecule type" value="Genomic_DNA"/>
</dbReference>
<protein>
    <submittedName>
        <fullName evidence="4">Frataxin</fullName>
    </submittedName>
</protein>
<dbReference type="NCBIfam" id="TIGR03421">
    <property type="entry name" value="FeS_CyaY"/>
    <property type="match status" value="1"/>
</dbReference>
<dbReference type="GO" id="GO:0034986">
    <property type="term" value="F:iron chaperone activity"/>
    <property type="evidence" value="ECO:0007669"/>
    <property type="project" value="TreeGrafter"/>
</dbReference>
<dbReference type="GO" id="GO:0004322">
    <property type="term" value="F:ferroxidase activity"/>
    <property type="evidence" value="ECO:0007669"/>
    <property type="project" value="TreeGrafter"/>
</dbReference>
<proteinExistence type="inferred from homology"/>
<keyword evidence="5" id="KW-1185">Reference proteome</keyword>
<evidence type="ECO:0000313" key="4">
    <source>
        <dbReference type="EMBL" id="KAG9390788.1"/>
    </source>
</evidence>